<feature type="signal peptide" evidence="1">
    <location>
        <begin position="1"/>
        <end position="20"/>
    </location>
</feature>
<keyword evidence="1" id="KW-0732">Signal</keyword>
<dbReference type="InterPro" id="IPR029063">
    <property type="entry name" value="SAM-dependent_MTases_sf"/>
</dbReference>
<dbReference type="OrthoDB" id="21484at2"/>
<dbReference type="Proteomes" id="UP000220251">
    <property type="component" value="Unassembled WGS sequence"/>
</dbReference>
<dbReference type="Gene3D" id="3.40.50.150">
    <property type="entry name" value="Vaccinia Virus protein VP39"/>
    <property type="match status" value="1"/>
</dbReference>
<evidence type="ECO:0000313" key="2">
    <source>
        <dbReference type="EMBL" id="CRX37511.1"/>
    </source>
</evidence>
<feature type="chain" id="PRO_5005217736" evidence="1">
    <location>
        <begin position="21"/>
        <end position="201"/>
    </location>
</feature>
<organism evidence="2 3">
    <name type="scientific">Estrella lausannensis</name>
    <dbReference type="NCBI Taxonomy" id="483423"/>
    <lineage>
        <taxon>Bacteria</taxon>
        <taxon>Pseudomonadati</taxon>
        <taxon>Chlamydiota</taxon>
        <taxon>Chlamydiia</taxon>
        <taxon>Parachlamydiales</taxon>
        <taxon>Candidatus Criblamydiaceae</taxon>
        <taxon>Estrella</taxon>
    </lineage>
</organism>
<name>A0A0H5DMV9_9BACT</name>
<gene>
    <name evidence="2" type="ORF">ELAC_0149</name>
</gene>
<proteinExistence type="predicted"/>
<keyword evidence="3" id="KW-1185">Reference proteome</keyword>
<evidence type="ECO:0000256" key="1">
    <source>
        <dbReference type="SAM" id="SignalP"/>
    </source>
</evidence>
<protein>
    <submittedName>
        <fullName evidence="2">Putative secreted protein</fullName>
    </submittedName>
</protein>
<dbReference type="AlphaFoldDB" id="A0A0H5DMV9"/>
<dbReference type="EMBL" id="CWGJ01000001">
    <property type="protein sequence ID" value="CRX37511.1"/>
    <property type="molecule type" value="Genomic_DNA"/>
</dbReference>
<accession>A0A0H5DMV9</accession>
<sequence>MRLITLMMSGLILAVQSLSALPEPYESVRTIPGTPYFVQDSYIYYDLINSHNAAVIVDVESQDGGVARLIAQQSESLPSLNRIYSINAWVDCATHKRQFQRFLSNVKQENSSEKIIPIRMSSQEAALSLNIIADFISIVGGNDANIIYKDILAWYPHLSSNGILCGNNWYDNSVEMGVAKAAEALDLTLHVNNNVWYFVKE</sequence>
<evidence type="ECO:0000313" key="3">
    <source>
        <dbReference type="Proteomes" id="UP000220251"/>
    </source>
</evidence>
<reference evidence="3" key="1">
    <citation type="submission" date="2015-06" db="EMBL/GenBank/DDBJ databases">
        <authorList>
            <person name="Bertelli C."/>
        </authorList>
    </citation>
    <scope>NUCLEOTIDE SEQUENCE [LARGE SCALE GENOMIC DNA]</scope>
    <source>
        <strain evidence="3">CRIB-30</strain>
    </source>
</reference>
<dbReference type="RefSeq" id="WP_098037363.1">
    <property type="nucleotide sequence ID" value="NZ_CWGJ01000001.1"/>
</dbReference>